<dbReference type="Pfam" id="PF12672">
    <property type="entry name" value="DUF3793"/>
    <property type="match status" value="1"/>
</dbReference>
<dbReference type="Proteomes" id="UP000295008">
    <property type="component" value="Unassembled WGS sequence"/>
</dbReference>
<dbReference type="AlphaFoldDB" id="A0A4R1RIK5"/>
<proteinExistence type="predicted"/>
<reference evidence="1 2" key="1">
    <citation type="submission" date="2019-03" db="EMBL/GenBank/DDBJ databases">
        <title>Genomic Encyclopedia of Type Strains, Phase IV (KMG-IV): sequencing the most valuable type-strain genomes for metagenomic binning, comparative biology and taxonomic classification.</title>
        <authorList>
            <person name="Goeker M."/>
        </authorList>
    </citation>
    <scope>NUCLEOTIDE SEQUENCE [LARGE SCALE GENOMIC DNA]</scope>
    <source>
        <strain evidence="1 2">LX-B</strain>
    </source>
</reference>
<evidence type="ECO:0000313" key="1">
    <source>
        <dbReference type="EMBL" id="TCL65933.1"/>
    </source>
</evidence>
<sequence length="200" mass="22646">MTEELMARFIAYQRQLTGREYLSALILYLAAPTIAGDKPASLLSFVPNRRRLDLLWQEHRRELARRLGRSYGLSLWEMPRRSGGMAVLFHHRLRLAAVLAERDNRSFLAESGYPAGLGVMGCLSLLRLRFQNGPFPHEAGIFLGIPAADVRGFIANRGRNCLFSRYWKVYHQPEAAAATFARFDRARETVLRALLADGGE</sequence>
<organism evidence="1 2">
    <name type="scientific">Hydrogenispora ethanolica</name>
    <dbReference type="NCBI Taxonomy" id="1082276"/>
    <lineage>
        <taxon>Bacteria</taxon>
        <taxon>Bacillati</taxon>
        <taxon>Bacillota</taxon>
        <taxon>Hydrogenispora</taxon>
    </lineage>
</organism>
<gene>
    <name evidence="1" type="ORF">EDC14_101663</name>
</gene>
<dbReference type="EMBL" id="SLUN01000016">
    <property type="protein sequence ID" value="TCL65933.1"/>
    <property type="molecule type" value="Genomic_DNA"/>
</dbReference>
<dbReference type="InterPro" id="IPR024523">
    <property type="entry name" value="DUF3793"/>
</dbReference>
<comment type="caution">
    <text evidence="1">The sequence shown here is derived from an EMBL/GenBank/DDBJ whole genome shotgun (WGS) entry which is preliminary data.</text>
</comment>
<accession>A0A4R1RIK5</accession>
<name>A0A4R1RIK5_HYDET</name>
<dbReference type="RefSeq" id="WP_165908013.1">
    <property type="nucleotide sequence ID" value="NZ_SLUN01000016.1"/>
</dbReference>
<evidence type="ECO:0000313" key="2">
    <source>
        <dbReference type="Proteomes" id="UP000295008"/>
    </source>
</evidence>
<keyword evidence="2" id="KW-1185">Reference proteome</keyword>
<protein>
    <submittedName>
        <fullName evidence="1">Uncharacterized protein DUF3793</fullName>
    </submittedName>
</protein>